<dbReference type="InterPro" id="IPR027628">
    <property type="entry name" value="DotA_TraY"/>
</dbReference>
<feature type="transmembrane region" description="Helical" evidence="1">
    <location>
        <begin position="609"/>
        <end position="628"/>
    </location>
</feature>
<keyword evidence="1" id="KW-0472">Membrane</keyword>
<reference evidence="3" key="1">
    <citation type="submission" date="2022-03" db="EMBL/GenBank/DDBJ databases">
        <title>Sea Food Isolates.</title>
        <authorList>
            <person name="Li c."/>
        </authorList>
    </citation>
    <scope>NUCLEOTIDE SEQUENCE</scope>
    <source>
        <strain evidence="3">19CA06SA08-2</strain>
    </source>
</reference>
<evidence type="ECO:0000256" key="2">
    <source>
        <dbReference type="SAM" id="SignalP"/>
    </source>
</evidence>
<protein>
    <submittedName>
        <fullName evidence="3">DotA/TraY family protein</fullName>
    </submittedName>
</protein>
<feature type="transmembrane region" description="Helical" evidence="1">
    <location>
        <begin position="116"/>
        <end position="134"/>
    </location>
</feature>
<feature type="signal peptide" evidence="2">
    <location>
        <begin position="1"/>
        <end position="18"/>
    </location>
</feature>
<feature type="transmembrane region" description="Helical" evidence="1">
    <location>
        <begin position="72"/>
        <end position="95"/>
    </location>
</feature>
<dbReference type="NCBIfam" id="TIGR04346">
    <property type="entry name" value="DotA_TraY"/>
    <property type="match status" value="1"/>
</dbReference>
<feature type="transmembrane region" description="Helical" evidence="1">
    <location>
        <begin position="640"/>
        <end position="663"/>
    </location>
</feature>
<evidence type="ECO:0000313" key="3">
    <source>
        <dbReference type="EMBL" id="XAG67750.1"/>
    </source>
</evidence>
<feature type="transmembrane region" description="Helical" evidence="1">
    <location>
        <begin position="725"/>
        <end position="747"/>
    </location>
</feature>
<dbReference type="EMBL" id="CP095353">
    <property type="protein sequence ID" value="XAG67750.1"/>
    <property type="molecule type" value="Genomic_DNA"/>
</dbReference>
<gene>
    <name evidence="3" type="ORF">MRM75_13960</name>
</gene>
<sequence length="820" mass="86804">MNKLLITCLLLLAAPSFAANDSEAAGIMNQIVGMGIKYSGTSPELAHKYFADIFGSFIFLPWGQGEADSVTLLAHAIGFTNILALFLGVVIIFYVMIGGAIQTAHSGETLGRSWSAVWVPIRAALGFGLIMPAAGIGGGVISVAQIFIIWLMVLGSNAATVLWNKTVDMIGVGTPMVSAEFTTGVKPTGDMLKMLACTDAYIRNITLNKKTASAADIVVIEVTDQYGKIHKMPASIEGEMSNLQFRIPQSGVGSFIQQYEATHVSFADAGRCGNISIGNYTLDNAADELRKFGNDDVFLKKQRAEALTGARNVISATIERLVPVVRSLKSSNANPIGIREALDSGDTENSKNSIEIYRQAVVDFGIASSIYSRDIVLRIHEKLSGSKSAASEWSEKLKNGGWIKAGTWFHEISNFSSQSSQTISDINSGIVAAPDLIICTGAVVNAGDCEYKNRDAVATMKLAGMISSGYITSMQGTSNNVTVVDKLSASCQDSNSCSATEDTFNSIHRDAARGILNLLSQTSLSRWDDRVSDTSGMANPFEAVTAIGRKLNGAATLALAGSAAAFASSETIKQGNSGISGSALTIVTLGVNNILGGVSAGTLDYLKTVLLAIAIPLMSAGFILAYLIPFLPVITWVQLVAGYLLTAVESCIAAPLAIILMVTPEGEGISGTRLERSMQLIAMAILKPSLLIIGLIASITLSYVSFGMMNLFFFEAAGASLSGSILDFLAIIFVYCIMAMTLCKLCIGIMYKLSEQILDWFSSGVGRQFGENDSASVIGESLGDMKTGASSVAKGIGGRLAEKKRLAEKRQSAEQTRNSK</sequence>
<organism evidence="3">
    <name type="scientific">bacterium 19CA06SA08-2</name>
    <dbReference type="NCBI Taxonomy" id="2920658"/>
    <lineage>
        <taxon>Bacteria</taxon>
    </lineage>
</organism>
<keyword evidence="1" id="KW-0812">Transmembrane</keyword>
<keyword evidence="2" id="KW-0732">Signal</keyword>
<feature type="transmembrane region" description="Helical" evidence="1">
    <location>
        <begin position="140"/>
        <end position="163"/>
    </location>
</feature>
<feature type="chain" id="PRO_5043616110" evidence="2">
    <location>
        <begin position="19"/>
        <end position="820"/>
    </location>
</feature>
<keyword evidence="1" id="KW-1133">Transmembrane helix</keyword>
<proteinExistence type="predicted"/>
<name>A0AAU6U103_UNCXX</name>
<evidence type="ECO:0000256" key="1">
    <source>
        <dbReference type="SAM" id="Phobius"/>
    </source>
</evidence>
<feature type="transmembrane region" description="Helical" evidence="1">
    <location>
        <begin position="684"/>
        <end position="705"/>
    </location>
</feature>
<dbReference type="AlphaFoldDB" id="A0AAU6U103"/>
<accession>A0AAU6U103</accession>